<dbReference type="InterPro" id="IPR051479">
    <property type="entry name" value="PorB-like"/>
</dbReference>
<name>A0A7J3ZLM6_9CREN</name>
<gene>
    <name evidence="6" type="ORF">ENM78_05080</name>
</gene>
<comment type="subunit">
    <text evidence="1">Heterodimer composed of an alpha and a beta subunit.</text>
</comment>
<dbReference type="EMBL" id="DRZC01000074">
    <property type="protein sequence ID" value="HHQ80802.1"/>
    <property type="molecule type" value="Genomic_DNA"/>
</dbReference>
<evidence type="ECO:0000259" key="5">
    <source>
        <dbReference type="Pfam" id="PF02775"/>
    </source>
</evidence>
<dbReference type="InterPro" id="IPR011766">
    <property type="entry name" value="TPP_enzyme_TPP-bd"/>
</dbReference>
<proteinExistence type="predicted"/>
<evidence type="ECO:0000313" key="6">
    <source>
        <dbReference type="EMBL" id="HHQ80802.1"/>
    </source>
</evidence>
<comment type="catalytic activity">
    <reaction evidence="4">
        <text>a 2-oxocarboxylate + 2 oxidized [2Fe-2S]-[ferredoxin] + CoA = an acyl-CoA + 2 reduced [2Fe-2S]-[ferredoxin] + CO2 + H(+)</text>
        <dbReference type="Rhea" id="RHEA:42316"/>
        <dbReference type="Rhea" id="RHEA-COMP:10000"/>
        <dbReference type="Rhea" id="RHEA-COMP:10001"/>
        <dbReference type="ChEBI" id="CHEBI:15378"/>
        <dbReference type="ChEBI" id="CHEBI:16526"/>
        <dbReference type="ChEBI" id="CHEBI:33737"/>
        <dbReference type="ChEBI" id="CHEBI:33738"/>
        <dbReference type="ChEBI" id="CHEBI:35179"/>
        <dbReference type="ChEBI" id="CHEBI:57287"/>
        <dbReference type="ChEBI" id="CHEBI:58342"/>
        <dbReference type="EC" id="1.2.7.11"/>
    </reaction>
</comment>
<dbReference type="PANTHER" id="PTHR42897:SF2">
    <property type="entry name" value="PYRUVATE SYNTHASE SUBUNIT PORB"/>
    <property type="match status" value="1"/>
</dbReference>
<dbReference type="EC" id="1.2.7.11" evidence="2"/>
<dbReference type="Gene3D" id="3.40.50.970">
    <property type="match status" value="1"/>
</dbReference>
<reference evidence="6" key="1">
    <citation type="journal article" date="2020" name="mSystems">
        <title>Genome- and Community-Level Interaction Insights into Carbon Utilization and Element Cycling Functions of Hydrothermarchaeota in Hydrothermal Sediment.</title>
        <authorList>
            <person name="Zhou Z."/>
            <person name="Liu Y."/>
            <person name="Xu W."/>
            <person name="Pan J."/>
            <person name="Luo Z.H."/>
            <person name="Li M."/>
        </authorList>
    </citation>
    <scope>NUCLEOTIDE SEQUENCE [LARGE SCALE GENOMIC DNA]</scope>
    <source>
        <strain evidence="6">SpSt-1116</strain>
    </source>
</reference>
<organism evidence="6">
    <name type="scientific">Fervidicoccus fontis</name>
    <dbReference type="NCBI Taxonomy" id="683846"/>
    <lineage>
        <taxon>Archaea</taxon>
        <taxon>Thermoproteota</taxon>
        <taxon>Thermoprotei</taxon>
        <taxon>Fervidicoccales</taxon>
        <taxon>Fervidicoccaceae</taxon>
        <taxon>Fervidicoccus</taxon>
    </lineage>
</organism>
<comment type="caution">
    <text evidence="6">The sequence shown here is derived from an EMBL/GenBank/DDBJ whole genome shotgun (WGS) entry which is preliminary data.</text>
</comment>
<sequence length="323" mass="35816">MAEKEAQLFRTIKELPPVDYYTSGRRTCAGCGPALGYRMVARAAGPKTILIGPTGCMYVANAHQFLTSPYAVPWYHAQLGGGGSAGLGTAAGLRALMTKGKRKMEDINIVVYGGDGGFADIGLAGLSCALTYDYPRLLFVLYDNEAYMNTGVQASSTTPWGAYTTFTPWGKIKRIGNDRLKKNVALIAAAHPGIRYVATANVAYPLDLMNKVRKALNAGGPSLIHLLVPCPKGWFFDSKYTIMIGRLATETGMWVLWEYDHGRFRLTIKPAKRKPVKEYLALQGRFANLADEDIEYIQRIVDEEWKYWEEMDKVGKIILPWAR</sequence>
<dbReference type="Pfam" id="PF02775">
    <property type="entry name" value="TPP_enzyme_C"/>
    <property type="match status" value="1"/>
</dbReference>
<feature type="domain" description="Thiamine pyrophosphate enzyme TPP-binding" evidence="5">
    <location>
        <begin position="55"/>
        <end position="225"/>
    </location>
</feature>
<evidence type="ECO:0000256" key="3">
    <source>
        <dbReference type="ARBA" id="ARBA00023002"/>
    </source>
</evidence>
<dbReference type="SUPFAM" id="SSF52518">
    <property type="entry name" value="Thiamin diphosphate-binding fold (THDP-binding)"/>
    <property type="match status" value="1"/>
</dbReference>
<accession>A0A7J3ZLM6</accession>
<dbReference type="GO" id="GO:0018491">
    <property type="term" value="F:2-oxobutyrate synthase activity"/>
    <property type="evidence" value="ECO:0007669"/>
    <property type="project" value="UniProtKB-ARBA"/>
</dbReference>
<protein>
    <recommendedName>
        <fullName evidence="2">2-oxoacid oxidoreductase (ferredoxin)</fullName>
        <ecNumber evidence="2">1.2.7.11</ecNumber>
    </recommendedName>
</protein>
<evidence type="ECO:0000256" key="1">
    <source>
        <dbReference type="ARBA" id="ARBA00011631"/>
    </source>
</evidence>
<dbReference type="GO" id="GO:0019164">
    <property type="term" value="F:pyruvate synthase activity"/>
    <property type="evidence" value="ECO:0007669"/>
    <property type="project" value="UniProtKB-ARBA"/>
</dbReference>
<dbReference type="PANTHER" id="PTHR42897">
    <property type="entry name" value="PYRUVATE SYNTHASE SUBUNIT PORB"/>
    <property type="match status" value="1"/>
</dbReference>
<keyword evidence="3" id="KW-0560">Oxidoreductase</keyword>
<dbReference type="AlphaFoldDB" id="A0A7J3ZLM6"/>
<keyword evidence="6" id="KW-0670">Pyruvate</keyword>
<evidence type="ECO:0000256" key="2">
    <source>
        <dbReference type="ARBA" id="ARBA00012691"/>
    </source>
</evidence>
<evidence type="ECO:0000256" key="4">
    <source>
        <dbReference type="ARBA" id="ARBA00048893"/>
    </source>
</evidence>
<dbReference type="InterPro" id="IPR029061">
    <property type="entry name" value="THDP-binding"/>
</dbReference>
<dbReference type="GO" id="GO:0030976">
    <property type="term" value="F:thiamine pyrophosphate binding"/>
    <property type="evidence" value="ECO:0007669"/>
    <property type="project" value="InterPro"/>
</dbReference>